<evidence type="ECO:0000313" key="2">
    <source>
        <dbReference type="EMBL" id="MBZ5710993.1"/>
    </source>
</evidence>
<reference evidence="2" key="1">
    <citation type="submission" date="2021-08" db="EMBL/GenBank/DDBJ databases">
        <authorList>
            <person name="Stevens D.C."/>
        </authorList>
    </citation>
    <scope>NUCLEOTIDE SEQUENCE</scope>
    <source>
        <strain evidence="2">DSM 53165</strain>
    </source>
</reference>
<organism evidence="2 3">
    <name type="scientific">Nannocystis pusilla</name>
    <dbReference type="NCBI Taxonomy" id="889268"/>
    <lineage>
        <taxon>Bacteria</taxon>
        <taxon>Pseudomonadati</taxon>
        <taxon>Myxococcota</taxon>
        <taxon>Polyangia</taxon>
        <taxon>Nannocystales</taxon>
        <taxon>Nannocystaceae</taxon>
        <taxon>Nannocystis</taxon>
    </lineage>
</organism>
<proteinExistence type="predicted"/>
<gene>
    <name evidence="2" type="ORF">K7C98_17240</name>
</gene>
<protein>
    <submittedName>
        <fullName evidence="2">Uncharacterized protein</fullName>
    </submittedName>
</protein>
<name>A0ABS7TRY5_9BACT</name>
<sequence length="97" mass="10119">MSRDRVFPADAADVGPVGLVDLLLGLHAALTRATDLVDELARTADASEPDAHAAPLVDALLGVVAFARTFLPVLPQDVQAPTPPLDADSAAREDLLR</sequence>
<evidence type="ECO:0000256" key="1">
    <source>
        <dbReference type="SAM" id="MobiDB-lite"/>
    </source>
</evidence>
<dbReference type="EMBL" id="JAIRAU010000023">
    <property type="protein sequence ID" value="MBZ5710993.1"/>
    <property type="molecule type" value="Genomic_DNA"/>
</dbReference>
<dbReference type="RefSeq" id="WP_224192762.1">
    <property type="nucleotide sequence ID" value="NZ_JAIRAU010000023.1"/>
</dbReference>
<keyword evidence="3" id="KW-1185">Reference proteome</keyword>
<evidence type="ECO:0000313" key="3">
    <source>
        <dbReference type="Proteomes" id="UP001139031"/>
    </source>
</evidence>
<dbReference type="Proteomes" id="UP001139031">
    <property type="component" value="Unassembled WGS sequence"/>
</dbReference>
<accession>A0ABS7TRY5</accession>
<comment type="caution">
    <text evidence="2">The sequence shown here is derived from an EMBL/GenBank/DDBJ whole genome shotgun (WGS) entry which is preliminary data.</text>
</comment>
<feature type="region of interest" description="Disordered" evidence="1">
    <location>
        <begin position="77"/>
        <end position="97"/>
    </location>
</feature>